<dbReference type="Gene3D" id="1.25.40.20">
    <property type="entry name" value="Ankyrin repeat-containing domain"/>
    <property type="match status" value="2"/>
</dbReference>
<dbReference type="OrthoDB" id="366390at2759"/>
<dbReference type="AlphaFoldDB" id="A0A0U5GJG1"/>
<keyword evidence="1" id="KW-0677">Repeat</keyword>
<dbReference type="InterPro" id="IPR054485">
    <property type="entry name" value="FlK-like_dom"/>
</dbReference>
<dbReference type="InterPro" id="IPR029069">
    <property type="entry name" value="HotDog_dom_sf"/>
</dbReference>
<evidence type="ECO:0000313" key="7">
    <source>
        <dbReference type="Proteomes" id="UP000054771"/>
    </source>
</evidence>
<dbReference type="InterPro" id="IPR002110">
    <property type="entry name" value="Ankyrin_rpt"/>
</dbReference>
<evidence type="ECO:0000313" key="6">
    <source>
        <dbReference type="EMBL" id="CEL11511.1"/>
    </source>
</evidence>
<evidence type="ECO:0000256" key="2">
    <source>
        <dbReference type="ARBA" id="ARBA00023043"/>
    </source>
</evidence>
<dbReference type="STRING" id="454130.A0A0U5GJG1"/>
<dbReference type="Pfam" id="PF22636">
    <property type="entry name" value="FlK"/>
    <property type="match status" value="1"/>
</dbReference>
<evidence type="ECO:0000256" key="3">
    <source>
        <dbReference type="PROSITE-ProRule" id="PRU00023"/>
    </source>
</evidence>
<dbReference type="Proteomes" id="UP000054771">
    <property type="component" value="Unassembled WGS sequence"/>
</dbReference>
<dbReference type="Pfam" id="PF12796">
    <property type="entry name" value="Ank_2"/>
    <property type="match status" value="1"/>
</dbReference>
<dbReference type="PROSITE" id="PS50297">
    <property type="entry name" value="ANK_REP_REGION"/>
    <property type="match status" value="2"/>
</dbReference>
<dbReference type="InterPro" id="IPR036770">
    <property type="entry name" value="Ankyrin_rpt-contain_sf"/>
</dbReference>
<feature type="repeat" description="ANK" evidence="3">
    <location>
        <begin position="326"/>
        <end position="358"/>
    </location>
</feature>
<dbReference type="SUPFAM" id="SSF54637">
    <property type="entry name" value="Thioesterase/thiol ester dehydrase-isomerase"/>
    <property type="match status" value="1"/>
</dbReference>
<dbReference type="Gene3D" id="3.10.129.10">
    <property type="entry name" value="Hotdog Thioesterase"/>
    <property type="match status" value="1"/>
</dbReference>
<evidence type="ECO:0000259" key="5">
    <source>
        <dbReference type="Pfam" id="PF22636"/>
    </source>
</evidence>
<protein>
    <recommendedName>
        <fullName evidence="5">Fluoroacetyl-CoA-specific thioesterase-like domain-containing protein</fullName>
    </recommendedName>
</protein>
<keyword evidence="2 3" id="KW-0040">ANK repeat</keyword>
<feature type="domain" description="Fluoroacetyl-CoA-specific thioesterase-like" evidence="5">
    <location>
        <begin position="28"/>
        <end position="113"/>
    </location>
</feature>
<sequence>MPKYNNHRLFEVTDIPSPTTTTWTVPTTALTTSPHLPQVLSTPHLIEAMQSTTLNVLTANFKNAHCEVAVPGRISITHSAPVCAGVTLTLTTEFRGQEGTAVKFAVTAADAVDSAIVARAMFWVSVVCSVNLESAAFLRQRPEARAASLAGTVPNCPGGTGHVSTPRPGPLLSPPSASSKWESTACTAVPTLQSGPPPPCQLCHPIRRACWRGPAFEHNRVSRGFLHAVHHGPEQLVAAWVESGVELAPYLDSALYAAVIASRPGILDILVEKAGGDPRAWKSDYLSVGGLLHLAVQNRSSPAAQQDMVRALLRHGVDPNSYDDEYYWTPLHHAVRLGTIEIVKILLDAGADPDFSEDEAWTSLHFAVQEGDVPIVKLLVERGADLEARNTMRDTPLMMAVRLGGREVARALLEGGCKPDLREARGSVMEWLEGAEVRDLSGPVRCLRP</sequence>
<feature type="repeat" description="ANK" evidence="3">
    <location>
        <begin position="292"/>
        <end position="324"/>
    </location>
</feature>
<organism evidence="6 7">
    <name type="scientific">Aspergillus calidoustus</name>
    <dbReference type="NCBI Taxonomy" id="454130"/>
    <lineage>
        <taxon>Eukaryota</taxon>
        <taxon>Fungi</taxon>
        <taxon>Dikarya</taxon>
        <taxon>Ascomycota</taxon>
        <taxon>Pezizomycotina</taxon>
        <taxon>Eurotiomycetes</taxon>
        <taxon>Eurotiomycetidae</taxon>
        <taxon>Eurotiales</taxon>
        <taxon>Aspergillaceae</taxon>
        <taxon>Aspergillus</taxon>
        <taxon>Aspergillus subgen. Nidulantes</taxon>
    </lineage>
</organism>
<dbReference type="SMART" id="SM00248">
    <property type="entry name" value="ANK"/>
    <property type="match status" value="5"/>
</dbReference>
<feature type="repeat" description="ANK" evidence="3">
    <location>
        <begin position="359"/>
        <end position="391"/>
    </location>
</feature>
<dbReference type="PANTHER" id="PTHR24173:SF74">
    <property type="entry name" value="ANKYRIN REPEAT DOMAIN-CONTAINING PROTEIN 16"/>
    <property type="match status" value="1"/>
</dbReference>
<evidence type="ECO:0000256" key="4">
    <source>
        <dbReference type="SAM" id="MobiDB-lite"/>
    </source>
</evidence>
<accession>A0A0U5GJG1</accession>
<evidence type="ECO:0000256" key="1">
    <source>
        <dbReference type="ARBA" id="ARBA00022737"/>
    </source>
</evidence>
<feature type="region of interest" description="Disordered" evidence="4">
    <location>
        <begin position="157"/>
        <end position="176"/>
    </location>
</feature>
<dbReference type="PRINTS" id="PR01415">
    <property type="entry name" value="ANKYRIN"/>
</dbReference>
<keyword evidence="7" id="KW-1185">Reference proteome</keyword>
<dbReference type="PROSITE" id="PS50088">
    <property type="entry name" value="ANK_REPEAT"/>
    <property type="match status" value="4"/>
</dbReference>
<dbReference type="EMBL" id="CDMC01000027">
    <property type="protein sequence ID" value="CEL11511.1"/>
    <property type="molecule type" value="Genomic_DNA"/>
</dbReference>
<proteinExistence type="predicted"/>
<name>A0A0U5GJG1_ASPCI</name>
<reference evidence="7" key="1">
    <citation type="journal article" date="2016" name="Genome Announc.">
        <title>Draft genome sequences of fungus Aspergillus calidoustus.</title>
        <authorList>
            <person name="Horn F."/>
            <person name="Linde J."/>
            <person name="Mattern D.J."/>
            <person name="Walther G."/>
            <person name="Guthke R."/>
            <person name="Scherlach K."/>
            <person name="Martin K."/>
            <person name="Brakhage A.A."/>
            <person name="Petzke L."/>
            <person name="Valiante V."/>
        </authorList>
    </citation>
    <scope>NUCLEOTIDE SEQUENCE [LARGE SCALE GENOMIC DNA]</scope>
    <source>
        <strain evidence="7">SF006504</strain>
    </source>
</reference>
<dbReference type="Pfam" id="PF13637">
    <property type="entry name" value="Ank_4"/>
    <property type="match status" value="1"/>
</dbReference>
<gene>
    <name evidence="6" type="ORF">ASPCAL14613</name>
</gene>
<dbReference type="PANTHER" id="PTHR24173">
    <property type="entry name" value="ANKYRIN REPEAT CONTAINING"/>
    <property type="match status" value="1"/>
</dbReference>
<feature type="repeat" description="ANK" evidence="3">
    <location>
        <begin position="392"/>
        <end position="424"/>
    </location>
</feature>
<dbReference type="SUPFAM" id="SSF48403">
    <property type="entry name" value="Ankyrin repeat"/>
    <property type="match status" value="1"/>
</dbReference>